<dbReference type="PANTHER" id="PTHR11364">
    <property type="entry name" value="THIOSULFATE SULFERTANSFERASE"/>
    <property type="match status" value="1"/>
</dbReference>
<gene>
    <name evidence="4" type="ORF">CMV30_15685</name>
</gene>
<dbReference type="RefSeq" id="WP_096056904.1">
    <property type="nucleotide sequence ID" value="NZ_CP023344.1"/>
</dbReference>
<dbReference type="PROSITE" id="PS50206">
    <property type="entry name" value="RHODANESE_3"/>
    <property type="match status" value="2"/>
</dbReference>
<dbReference type="Gene3D" id="3.40.250.10">
    <property type="entry name" value="Rhodanese-like domain"/>
    <property type="match status" value="2"/>
</dbReference>
<dbReference type="SMART" id="SM00450">
    <property type="entry name" value="RHOD"/>
    <property type="match status" value="2"/>
</dbReference>
<proteinExistence type="predicted"/>
<dbReference type="OrthoDB" id="9770030at2"/>
<organism evidence="4 5">
    <name type="scientific">Nibricoccus aquaticus</name>
    <dbReference type="NCBI Taxonomy" id="2576891"/>
    <lineage>
        <taxon>Bacteria</taxon>
        <taxon>Pseudomonadati</taxon>
        <taxon>Verrucomicrobiota</taxon>
        <taxon>Opitutia</taxon>
        <taxon>Opitutales</taxon>
        <taxon>Opitutaceae</taxon>
        <taxon>Nibricoccus</taxon>
    </lineage>
</organism>
<protein>
    <submittedName>
        <fullName evidence="4">Sulfurtransferase</fullName>
    </submittedName>
</protein>
<dbReference type="KEGG" id="vbh:CMV30_15685"/>
<dbReference type="PANTHER" id="PTHR11364:SF27">
    <property type="entry name" value="SULFURTRANSFERASE"/>
    <property type="match status" value="1"/>
</dbReference>
<feature type="domain" description="Rhodanese" evidence="3">
    <location>
        <begin position="13"/>
        <end position="132"/>
    </location>
</feature>
<keyword evidence="1 4" id="KW-0808">Transferase</keyword>
<reference evidence="4 5" key="1">
    <citation type="submission" date="2017-09" db="EMBL/GenBank/DDBJ databases">
        <title>Complete genome sequence of Verrucomicrobial strain HZ-65, isolated from freshwater.</title>
        <authorList>
            <person name="Choi A."/>
        </authorList>
    </citation>
    <scope>NUCLEOTIDE SEQUENCE [LARGE SCALE GENOMIC DNA]</scope>
    <source>
        <strain evidence="4 5">HZ-65</strain>
    </source>
</reference>
<dbReference type="InterPro" id="IPR001763">
    <property type="entry name" value="Rhodanese-like_dom"/>
</dbReference>
<evidence type="ECO:0000256" key="2">
    <source>
        <dbReference type="ARBA" id="ARBA00022737"/>
    </source>
</evidence>
<dbReference type="InterPro" id="IPR045078">
    <property type="entry name" value="TST/MPST-like"/>
</dbReference>
<dbReference type="SUPFAM" id="SSF52821">
    <property type="entry name" value="Rhodanese/Cell cycle control phosphatase"/>
    <property type="match status" value="2"/>
</dbReference>
<dbReference type="Proteomes" id="UP000217265">
    <property type="component" value="Chromosome"/>
</dbReference>
<keyword evidence="2" id="KW-0677">Repeat</keyword>
<feature type="domain" description="Rhodanese" evidence="3">
    <location>
        <begin position="163"/>
        <end position="276"/>
    </location>
</feature>
<evidence type="ECO:0000259" key="3">
    <source>
        <dbReference type="PROSITE" id="PS50206"/>
    </source>
</evidence>
<dbReference type="CDD" id="cd01448">
    <property type="entry name" value="TST_Repeat_1"/>
    <property type="match status" value="1"/>
</dbReference>
<dbReference type="InterPro" id="IPR036873">
    <property type="entry name" value="Rhodanese-like_dom_sf"/>
</dbReference>
<evidence type="ECO:0000256" key="1">
    <source>
        <dbReference type="ARBA" id="ARBA00022679"/>
    </source>
</evidence>
<name>A0A290QA14_9BACT</name>
<dbReference type="EMBL" id="CP023344">
    <property type="protein sequence ID" value="ATC65273.1"/>
    <property type="molecule type" value="Genomic_DNA"/>
</dbReference>
<dbReference type="Pfam" id="PF00581">
    <property type="entry name" value="Rhodanese"/>
    <property type="match status" value="2"/>
</dbReference>
<dbReference type="GO" id="GO:0004792">
    <property type="term" value="F:thiosulfate-cyanide sulfurtransferase activity"/>
    <property type="evidence" value="ECO:0007669"/>
    <property type="project" value="TreeGrafter"/>
</dbReference>
<keyword evidence="5" id="KW-1185">Reference proteome</keyword>
<evidence type="ECO:0000313" key="4">
    <source>
        <dbReference type="EMBL" id="ATC65273.1"/>
    </source>
</evidence>
<sequence length="280" mass="30592">MLIDAAELSGNLQRSDWVVFDCRHDLVDTSRGERLYREGHIPGAHFAPVETALSGAKTGKNGRHPLPAAEAFAAFLARHGVTEKTMIVAYDDAGGLYAARLWWMARWIGHERVALLDGGWTKWIADGRAVTTEVPEAVAAQPLAVREHAAWVWSAEDVLRQIDDAAFALIDARAGERYRGEVEPMDPVAGHIPGALNRFYKANLKADLTFRPREELRRELSELIGVRAPERVGHSCGSGITACAAIFAMEYAGLAGSKLYAGSWSEWVADPARPVAKGTH</sequence>
<evidence type="ECO:0000313" key="5">
    <source>
        <dbReference type="Proteomes" id="UP000217265"/>
    </source>
</evidence>
<dbReference type="CDD" id="cd01449">
    <property type="entry name" value="TST_Repeat_2"/>
    <property type="match status" value="1"/>
</dbReference>
<dbReference type="AlphaFoldDB" id="A0A290QA14"/>
<accession>A0A290QA14</accession>